<proteinExistence type="predicted"/>
<dbReference type="Proteomes" id="UP000011721">
    <property type="component" value="Chromosome"/>
</dbReference>
<dbReference type="InterPro" id="IPR025714">
    <property type="entry name" value="Methyltranfer_dom"/>
</dbReference>
<dbReference type="InterPro" id="IPR043768">
    <property type="entry name" value="DUF5714"/>
</dbReference>
<dbReference type="SMART" id="SM00729">
    <property type="entry name" value="Elp3"/>
    <property type="match status" value="1"/>
</dbReference>
<dbReference type="STRING" id="1167006.UWK_01130"/>
<dbReference type="OrthoDB" id="9765084at2"/>
<protein>
    <submittedName>
        <fullName evidence="8">Putative Fe-S oxidoreductase</fullName>
    </submittedName>
</protein>
<dbReference type="Gene3D" id="3.40.50.150">
    <property type="entry name" value="Vaccinia Virus protein VP39"/>
    <property type="match status" value="1"/>
</dbReference>
<dbReference type="InterPro" id="IPR006638">
    <property type="entry name" value="Elp3/MiaA/NifB-like_rSAM"/>
</dbReference>
<evidence type="ECO:0000256" key="2">
    <source>
        <dbReference type="ARBA" id="ARBA00022691"/>
    </source>
</evidence>
<dbReference type="SFLD" id="SFLDG01067">
    <property type="entry name" value="SPASM/twitch_domain_containing"/>
    <property type="match status" value="1"/>
</dbReference>
<evidence type="ECO:0000256" key="1">
    <source>
        <dbReference type="ARBA" id="ARBA00001966"/>
    </source>
</evidence>
<feature type="coiled-coil region" evidence="6">
    <location>
        <begin position="1018"/>
        <end position="1045"/>
    </location>
</feature>
<dbReference type="InterPro" id="IPR013785">
    <property type="entry name" value="Aldolase_TIM"/>
</dbReference>
<dbReference type="GO" id="GO:0003824">
    <property type="term" value="F:catalytic activity"/>
    <property type="evidence" value="ECO:0007669"/>
    <property type="project" value="InterPro"/>
</dbReference>
<evidence type="ECO:0000313" key="9">
    <source>
        <dbReference type="Proteomes" id="UP000011721"/>
    </source>
</evidence>
<keyword evidence="2" id="KW-0949">S-adenosyl-L-methionine</keyword>
<evidence type="ECO:0000256" key="3">
    <source>
        <dbReference type="ARBA" id="ARBA00022723"/>
    </source>
</evidence>
<dbReference type="PROSITE" id="PS51918">
    <property type="entry name" value="RADICAL_SAM"/>
    <property type="match status" value="1"/>
</dbReference>
<dbReference type="SUPFAM" id="SSF53335">
    <property type="entry name" value="S-adenosyl-L-methionine-dependent methyltransferases"/>
    <property type="match status" value="1"/>
</dbReference>
<reference evidence="9" key="1">
    <citation type="journal article" date="2013" name="Stand. Genomic Sci.">
        <title>Complete genome sequence of Desulfocapsa sulfexigens, a marine deltaproteobacterium specialized in disproportionating inorganic sulfur compounds.</title>
        <authorList>
            <person name="Finster K.W."/>
            <person name="Kjeldsen K.U."/>
            <person name="Kube M."/>
            <person name="Reinhardt R."/>
            <person name="Mussmann M."/>
            <person name="Amann R."/>
            <person name="Schreiber L."/>
        </authorList>
    </citation>
    <scope>NUCLEOTIDE SEQUENCE [LARGE SCALE GENOMIC DNA]</scope>
    <source>
        <strain evidence="9">DSM 10523 / SB164P1</strain>
    </source>
</reference>
<keyword evidence="9" id="KW-1185">Reference proteome</keyword>
<dbReference type="PATRIC" id="fig|1167006.5.peg.1257"/>
<dbReference type="InterPro" id="IPR050377">
    <property type="entry name" value="Radical_SAM_PqqE_MftC-like"/>
</dbReference>
<dbReference type="RefSeq" id="WP_015403392.1">
    <property type="nucleotide sequence ID" value="NC_020304.1"/>
</dbReference>
<dbReference type="AlphaFoldDB" id="M1P2I3"/>
<dbReference type="CDD" id="cd02440">
    <property type="entry name" value="AdoMet_MTases"/>
    <property type="match status" value="1"/>
</dbReference>
<dbReference type="eggNOG" id="COG0535">
    <property type="taxonomic scope" value="Bacteria"/>
</dbReference>
<sequence length="1045" mass="114852">MKINSVKSRGIEGWHRFQLENHILYVQPDIPDWIVVSAEADRLLCSEKSNAADFYSRDQLEHAFAIEPLEPYQGRASLLRLKQLKECWFHVTDTCNLSCRHCLFSASPAKTRTLAPELLEHAVQQAFDLGCRLFSFTGGEPFLYHDFLPFLRSLLLKNKEVHVAVLTNGMLLDRYLEELGSLERLHIQVSLDGLESSHDRLRGSGTYQKLVKNLGLMKEAGIPVTLSVAISRENIEDLPKLVDLAAELGAASIHLLYHFIRGKGNREQFISPDTIFPHLLAAWQRADELGLTIDNIETLRSQIFSTPGTRYDLSNTAWESVAVGPDGSIYPSPALVGMEQTACGHLDQGLETVWKTSLVLNELRQASLIHSSAYLANPLKFLVGGGDIDHSLMSGNEWVGHDPYVPLYNRIALQLIEEQANCYNHAEKSQILLRMGDVRYDCPDGEEESAEVALTHCNCLISLASGAGHSSVREFYGAAALVAKEDIANPLAPAQAEADFISEKTKKHSYGCGSPVTDGAPQEGETLVDLGSGSGIECFMASASVGKTGLVYGIDMTDEMLKLAGDSLPEVAGRLGYNNVEFRKGFLEQIPLDDGVADVVISNCVINLSPDKRMTYQEIFRILKPGGRLVVSDIVTDTAIPATLKNNVRYRGECLGGAMQQEELVTMMAAAGFSAIRFIKRFPYRRVENVDFFSLTYEAIRPVIVQEELVDVVYRGPYGAVYTESGVALVKGRRTSVSLQEVALLDDSVFVLDKEGVVTNVVMENSCCSPQREISSMGNSCCDSEGTHCCDSDESSPELERKTEGCMICGTDLHYFTDSREMVCSYCGRLFVANGCCEQGHFVCDGCHGENGIEVIKAICSGTEERDLITLLELIRSHPAIPMHGPEHHAMIPGIILACYRNSGGDIREEAILTGISRGADIPGGVCGFWGACGAAIGSGIAVSTIFSATPLTPSPRQTAQAFSAKILKVISEYRGGRCCQRETWLALSETARLSAEMLSVPMEAKGSLRCSQYMKNKECIRKQCPLWENRVRELEQELQFLSVE</sequence>
<dbReference type="CDD" id="cd01335">
    <property type="entry name" value="Radical_SAM"/>
    <property type="match status" value="1"/>
</dbReference>
<dbReference type="GO" id="GO:0051536">
    <property type="term" value="F:iron-sulfur cluster binding"/>
    <property type="evidence" value="ECO:0007669"/>
    <property type="project" value="UniProtKB-KW"/>
</dbReference>
<dbReference type="PANTHER" id="PTHR11228:SF7">
    <property type="entry name" value="PQQA PEPTIDE CYCLASE"/>
    <property type="match status" value="1"/>
</dbReference>
<evidence type="ECO:0000313" key="8">
    <source>
        <dbReference type="EMBL" id="AGF77698.1"/>
    </source>
</evidence>
<keyword evidence="6" id="KW-0175">Coiled coil</keyword>
<evidence type="ECO:0000256" key="4">
    <source>
        <dbReference type="ARBA" id="ARBA00023004"/>
    </source>
</evidence>
<evidence type="ECO:0000259" key="7">
    <source>
        <dbReference type="PROSITE" id="PS51918"/>
    </source>
</evidence>
<comment type="cofactor">
    <cofactor evidence="1">
        <name>[4Fe-4S] cluster</name>
        <dbReference type="ChEBI" id="CHEBI:49883"/>
    </cofactor>
</comment>
<accession>M1P2I3</accession>
<evidence type="ECO:0000256" key="5">
    <source>
        <dbReference type="ARBA" id="ARBA00023014"/>
    </source>
</evidence>
<keyword evidence="3" id="KW-0479">Metal-binding</keyword>
<dbReference type="GO" id="GO:0046872">
    <property type="term" value="F:metal ion binding"/>
    <property type="evidence" value="ECO:0007669"/>
    <property type="project" value="UniProtKB-KW"/>
</dbReference>
<dbReference type="PANTHER" id="PTHR11228">
    <property type="entry name" value="RADICAL SAM DOMAIN PROTEIN"/>
    <property type="match status" value="1"/>
</dbReference>
<dbReference type="Pfam" id="PF13847">
    <property type="entry name" value="Methyltransf_31"/>
    <property type="match status" value="1"/>
</dbReference>
<dbReference type="SUPFAM" id="SSF102114">
    <property type="entry name" value="Radical SAM enzymes"/>
    <property type="match status" value="1"/>
</dbReference>
<gene>
    <name evidence="8" type="ordered locus">UWK_01130</name>
</gene>
<dbReference type="SFLD" id="SFLDG01386">
    <property type="entry name" value="main_SPASM_domain-containing"/>
    <property type="match status" value="1"/>
</dbReference>
<dbReference type="eggNOG" id="COG2226">
    <property type="taxonomic scope" value="Bacteria"/>
</dbReference>
<organism evidence="8 9">
    <name type="scientific">Desulfocapsa sulfexigens (strain DSM 10523 / SB164P1)</name>
    <dbReference type="NCBI Taxonomy" id="1167006"/>
    <lineage>
        <taxon>Bacteria</taxon>
        <taxon>Pseudomonadati</taxon>
        <taxon>Thermodesulfobacteriota</taxon>
        <taxon>Desulfobulbia</taxon>
        <taxon>Desulfobulbales</taxon>
        <taxon>Desulfocapsaceae</taxon>
        <taxon>Desulfocapsa</taxon>
    </lineage>
</organism>
<name>M1P2I3_DESSD</name>
<dbReference type="KEGG" id="dsf:UWK_01130"/>
<dbReference type="Pfam" id="PF04055">
    <property type="entry name" value="Radical_SAM"/>
    <property type="match status" value="1"/>
</dbReference>
<dbReference type="InterPro" id="IPR058240">
    <property type="entry name" value="rSAM_sf"/>
</dbReference>
<dbReference type="SFLD" id="SFLDS00029">
    <property type="entry name" value="Radical_SAM"/>
    <property type="match status" value="1"/>
</dbReference>
<dbReference type="Gene3D" id="3.20.20.70">
    <property type="entry name" value="Aldolase class I"/>
    <property type="match status" value="1"/>
</dbReference>
<keyword evidence="4" id="KW-0408">Iron</keyword>
<keyword evidence="5" id="KW-0411">Iron-sulfur</keyword>
<dbReference type="InterPro" id="IPR007197">
    <property type="entry name" value="rSAM"/>
</dbReference>
<dbReference type="Pfam" id="PF18978">
    <property type="entry name" value="DUF5714"/>
    <property type="match status" value="1"/>
</dbReference>
<dbReference type="EMBL" id="CP003985">
    <property type="protein sequence ID" value="AGF77698.1"/>
    <property type="molecule type" value="Genomic_DNA"/>
</dbReference>
<dbReference type="HOGENOM" id="CLU_010059_0_0_7"/>
<dbReference type="InterPro" id="IPR029063">
    <property type="entry name" value="SAM-dependent_MTases_sf"/>
</dbReference>
<evidence type="ECO:0000256" key="6">
    <source>
        <dbReference type="SAM" id="Coils"/>
    </source>
</evidence>
<feature type="domain" description="Radical SAM core" evidence="7">
    <location>
        <begin position="79"/>
        <end position="297"/>
    </location>
</feature>